<evidence type="ECO:0000256" key="2">
    <source>
        <dbReference type="SAM" id="Phobius"/>
    </source>
</evidence>
<protein>
    <recommendedName>
        <fullName evidence="5">Transmembrane protein</fullName>
    </recommendedName>
</protein>
<dbReference type="Proteomes" id="UP000078284">
    <property type="component" value="Chromosome 1"/>
</dbReference>
<dbReference type="EMBL" id="LUHQ01000001">
    <property type="protein sequence ID" value="OAP19030.1"/>
    <property type="molecule type" value="Genomic_DNA"/>
</dbReference>
<proteinExistence type="predicted"/>
<name>A0A178WL37_ARATH</name>
<sequence>MTGYPDPTLASTKRPSLPPWHQIVILLHQIILILNLHRNNRCLYLFLFSLALDSFFRCRFGAVFSGKNLGGEVRLLVFGRREDDKKNRIRSGYPRILVLFHGLQDPEYQGLADTDPETEMTDPPVTDTDPDTSKIPDIRIRNRPI</sequence>
<gene>
    <name evidence="3" type="ordered locus">AXX17_At1g40810</name>
</gene>
<keyword evidence="2" id="KW-0812">Transmembrane</keyword>
<evidence type="ECO:0008006" key="5">
    <source>
        <dbReference type="Google" id="ProtNLM"/>
    </source>
</evidence>
<evidence type="ECO:0000313" key="4">
    <source>
        <dbReference type="Proteomes" id="UP000078284"/>
    </source>
</evidence>
<evidence type="ECO:0000313" key="3">
    <source>
        <dbReference type="EMBL" id="OAP19030.1"/>
    </source>
</evidence>
<comment type="caution">
    <text evidence="3">The sequence shown here is derived from an EMBL/GenBank/DDBJ whole genome shotgun (WGS) entry which is preliminary data.</text>
</comment>
<evidence type="ECO:0000256" key="1">
    <source>
        <dbReference type="SAM" id="MobiDB-lite"/>
    </source>
</evidence>
<keyword evidence="2" id="KW-1133">Transmembrane helix</keyword>
<organism evidence="3 4">
    <name type="scientific">Arabidopsis thaliana</name>
    <name type="common">Mouse-ear cress</name>
    <dbReference type="NCBI Taxonomy" id="3702"/>
    <lineage>
        <taxon>Eukaryota</taxon>
        <taxon>Viridiplantae</taxon>
        <taxon>Streptophyta</taxon>
        <taxon>Embryophyta</taxon>
        <taxon>Tracheophyta</taxon>
        <taxon>Spermatophyta</taxon>
        <taxon>Magnoliopsida</taxon>
        <taxon>eudicotyledons</taxon>
        <taxon>Gunneridae</taxon>
        <taxon>Pentapetalae</taxon>
        <taxon>rosids</taxon>
        <taxon>malvids</taxon>
        <taxon>Brassicales</taxon>
        <taxon>Brassicaceae</taxon>
        <taxon>Camelineae</taxon>
        <taxon>Arabidopsis</taxon>
    </lineage>
</organism>
<reference evidence="4" key="1">
    <citation type="journal article" date="2016" name="Proc. Natl. Acad. Sci. U.S.A.">
        <title>Chromosome-level assembly of Arabidopsis thaliana Ler reveals the extent of translocation and inversion polymorphisms.</title>
        <authorList>
            <person name="Zapata L."/>
            <person name="Ding J."/>
            <person name="Willing E.M."/>
            <person name="Hartwig B."/>
            <person name="Bezdan D."/>
            <person name="Jiao W.B."/>
            <person name="Patel V."/>
            <person name="Velikkakam James G."/>
            <person name="Koornneef M."/>
            <person name="Ossowski S."/>
            <person name="Schneeberger K."/>
        </authorList>
    </citation>
    <scope>NUCLEOTIDE SEQUENCE [LARGE SCALE GENOMIC DNA]</scope>
    <source>
        <strain evidence="4">cv. Landsberg erecta</strain>
    </source>
</reference>
<dbReference type="AlphaFoldDB" id="A0A178WL37"/>
<feature type="region of interest" description="Disordered" evidence="1">
    <location>
        <begin position="110"/>
        <end position="136"/>
    </location>
</feature>
<keyword evidence="2" id="KW-0472">Membrane</keyword>
<feature type="transmembrane region" description="Helical" evidence="2">
    <location>
        <begin position="20"/>
        <end position="37"/>
    </location>
</feature>
<accession>A0A178WL37</accession>